<proteinExistence type="inferred from homology"/>
<evidence type="ECO:0008006" key="9">
    <source>
        <dbReference type="Google" id="ProtNLM"/>
    </source>
</evidence>
<dbReference type="AlphaFoldDB" id="A0A9D3WP88"/>
<dbReference type="InterPro" id="IPR011520">
    <property type="entry name" value="Vg_fam"/>
</dbReference>
<dbReference type="OrthoDB" id="10069705at2759"/>
<evidence type="ECO:0000256" key="3">
    <source>
        <dbReference type="ARBA" id="ARBA00023163"/>
    </source>
</evidence>
<accession>A0A9D3WP88</accession>
<comment type="subcellular location">
    <subcellularLocation>
        <location evidence="1">Nucleus</location>
    </subcellularLocation>
</comment>
<keyword evidence="4" id="KW-0539">Nucleus</keyword>
<comment type="similarity">
    <text evidence="5">Belongs to the vestigial family.</text>
</comment>
<feature type="region of interest" description="Disordered" evidence="6">
    <location>
        <begin position="1"/>
        <end position="21"/>
    </location>
</feature>
<feature type="compositionally biased region" description="Basic and acidic residues" evidence="6">
    <location>
        <begin position="58"/>
        <end position="74"/>
    </location>
</feature>
<feature type="region of interest" description="Disordered" evidence="6">
    <location>
        <begin position="203"/>
        <end position="242"/>
    </location>
</feature>
<sequence>MEAERKNSPTLSKSKQPVKTEWGSQSVVFTYFQGDLNSVIDEHFSRALSNAKNPQDLSTKHKSEDVTLKNDSHMSPHQWNFSSHWTKSYQSSPATNTSNSDLNLSAAATDHHQASVLRNPTIQPAELWHFPSIANPHLTDSGYPRSLPDPHMVQGPMSDGKYGSLLDFLQQERCPVSSQESIVKQSSNSACITGSARLQNMSQSLTPGEERKASSYQSPGNPSITPASSGIQSQDRRRDLYF</sequence>
<comment type="caution">
    <text evidence="7">The sequence shown here is derived from an EMBL/GenBank/DDBJ whole genome shotgun (WGS) entry which is preliminary data.</text>
</comment>
<reference evidence="7" key="1">
    <citation type="submission" date="2021-09" db="EMBL/GenBank/DDBJ databases">
        <title>The genome of Mauremys mutica provides insights into the evolution of semi-aquatic lifestyle.</title>
        <authorList>
            <person name="Gong S."/>
            <person name="Gao Y."/>
        </authorList>
    </citation>
    <scope>NUCLEOTIDE SEQUENCE</scope>
    <source>
        <strain evidence="7">MM-2020</strain>
        <tissue evidence="7">Muscle</tissue>
    </source>
</reference>
<evidence type="ECO:0000313" key="8">
    <source>
        <dbReference type="Proteomes" id="UP000827986"/>
    </source>
</evidence>
<feature type="region of interest" description="Disordered" evidence="6">
    <location>
        <begin position="139"/>
        <end position="159"/>
    </location>
</feature>
<feature type="region of interest" description="Disordered" evidence="6">
    <location>
        <begin position="50"/>
        <end position="76"/>
    </location>
</feature>
<evidence type="ECO:0000256" key="5">
    <source>
        <dbReference type="ARBA" id="ARBA00025784"/>
    </source>
</evidence>
<dbReference type="Pfam" id="PF07545">
    <property type="entry name" value="Vg_Tdu"/>
    <property type="match status" value="1"/>
</dbReference>
<keyword evidence="2" id="KW-0805">Transcription regulation</keyword>
<organism evidence="7 8">
    <name type="scientific">Mauremys mutica</name>
    <name type="common">yellowpond turtle</name>
    <dbReference type="NCBI Taxonomy" id="74926"/>
    <lineage>
        <taxon>Eukaryota</taxon>
        <taxon>Metazoa</taxon>
        <taxon>Chordata</taxon>
        <taxon>Craniata</taxon>
        <taxon>Vertebrata</taxon>
        <taxon>Euteleostomi</taxon>
        <taxon>Archelosauria</taxon>
        <taxon>Testudinata</taxon>
        <taxon>Testudines</taxon>
        <taxon>Cryptodira</taxon>
        <taxon>Durocryptodira</taxon>
        <taxon>Testudinoidea</taxon>
        <taxon>Geoemydidae</taxon>
        <taxon>Geoemydinae</taxon>
        <taxon>Mauremys</taxon>
    </lineage>
</organism>
<keyword evidence="8" id="KW-1185">Reference proteome</keyword>
<dbReference type="PANTHER" id="PTHR15950:SF20">
    <property type="entry name" value="TRANSCRIPTION COFACTOR VESTIGIAL-LIKE PROTEIN 1"/>
    <property type="match status" value="1"/>
</dbReference>
<name>A0A9D3WP88_9SAUR</name>
<feature type="compositionally biased region" description="Polar residues" evidence="6">
    <location>
        <begin position="214"/>
        <end position="233"/>
    </location>
</feature>
<keyword evidence="3" id="KW-0804">Transcription</keyword>
<evidence type="ECO:0000256" key="1">
    <source>
        <dbReference type="ARBA" id="ARBA00004123"/>
    </source>
</evidence>
<dbReference type="GO" id="GO:0006355">
    <property type="term" value="P:regulation of DNA-templated transcription"/>
    <property type="evidence" value="ECO:0007669"/>
    <property type="project" value="InterPro"/>
</dbReference>
<evidence type="ECO:0000256" key="2">
    <source>
        <dbReference type="ARBA" id="ARBA00023015"/>
    </source>
</evidence>
<evidence type="ECO:0000313" key="7">
    <source>
        <dbReference type="EMBL" id="KAH1165321.1"/>
    </source>
</evidence>
<dbReference type="GO" id="GO:0005634">
    <property type="term" value="C:nucleus"/>
    <property type="evidence" value="ECO:0007669"/>
    <property type="project" value="UniProtKB-SubCell"/>
</dbReference>
<protein>
    <recommendedName>
        <fullName evidence="9">Transcription cofactor vestigial-like protein 1</fullName>
    </recommendedName>
</protein>
<dbReference type="Proteomes" id="UP000827986">
    <property type="component" value="Unassembled WGS sequence"/>
</dbReference>
<dbReference type="PANTHER" id="PTHR15950">
    <property type="entry name" value="TRANSCRIPTION COFACTOR VESTIGIAL-LIKE PROTEIN"/>
    <property type="match status" value="1"/>
</dbReference>
<gene>
    <name evidence="7" type="ORF">KIL84_022880</name>
</gene>
<feature type="compositionally biased region" description="Polar residues" evidence="6">
    <location>
        <begin position="8"/>
        <end position="21"/>
    </location>
</feature>
<evidence type="ECO:0000256" key="4">
    <source>
        <dbReference type="ARBA" id="ARBA00023242"/>
    </source>
</evidence>
<dbReference type="EMBL" id="JAHDVG010000488">
    <property type="protein sequence ID" value="KAH1165321.1"/>
    <property type="molecule type" value="Genomic_DNA"/>
</dbReference>
<evidence type="ECO:0000256" key="6">
    <source>
        <dbReference type="SAM" id="MobiDB-lite"/>
    </source>
</evidence>